<sequence>MTHVPSGYFGSSFVRFLCSSPFVCDCYQCVNNDLVSLQLVGSHLEGFAGHLEESICLQCDEELAALSNNANIHT</sequence>
<reference evidence="2 3" key="2">
    <citation type="submission" date="2024-05" db="EMBL/GenBank/DDBJ databases">
        <authorList>
            <person name="Chen Y."/>
            <person name="Shah S."/>
            <person name="Dougan E. K."/>
            <person name="Thang M."/>
            <person name="Chan C."/>
        </authorList>
    </citation>
    <scope>NUCLEOTIDE SEQUENCE [LARGE SCALE GENOMIC DNA]</scope>
</reference>
<evidence type="ECO:0000313" key="3">
    <source>
        <dbReference type="Proteomes" id="UP001152797"/>
    </source>
</evidence>
<reference evidence="1" key="1">
    <citation type="submission" date="2022-10" db="EMBL/GenBank/DDBJ databases">
        <authorList>
            <person name="Chen Y."/>
            <person name="Dougan E. K."/>
            <person name="Chan C."/>
            <person name="Rhodes N."/>
            <person name="Thang M."/>
        </authorList>
    </citation>
    <scope>NUCLEOTIDE SEQUENCE</scope>
</reference>
<proteinExistence type="predicted"/>
<protein>
    <submittedName>
        <fullName evidence="1">Uncharacterized protein</fullName>
    </submittedName>
</protein>
<dbReference type="Proteomes" id="UP001152797">
    <property type="component" value="Unassembled WGS sequence"/>
</dbReference>
<dbReference type="AlphaFoldDB" id="A0A9P1CC60"/>
<dbReference type="EMBL" id="CAMXCT030001306">
    <property type="protein sequence ID" value="CAL4776152.1"/>
    <property type="molecule type" value="Genomic_DNA"/>
</dbReference>
<evidence type="ECO:0000313" key="2">
    <source>
        <dbReference type="EMBL" id="CAL4776152.1"/>
    </source>
</evidence>
<dbReference type="EMBL" id="CAMXCT020001306">
    <property type="protein sequence ID" value="CAL1142215.1"/>
    <property type="molecule type" value="Genomic_DNA"/>
</dbReference>
<gene>
    <name evidence="1" type="ORF">C1SCF055_LOCUS15961</name>
</gene>
<dbReference type="EMBL" id="CAMXCT010001306">
    <property type="protein sequence ID" value="CAI3988840.1"/>
    <property type="molecule type" value="Genomic_DNA"/>
</dbReference>
<name>A0A9P1CC60_9DINO</name>
<organism evidence="1">
    <name type="scientific">Cladocopium goreaui</name>
    <dbReference type="NCBI Taxonomy" id="2562237"/>
    <lineage>
        <taxon>Eukaryota</taxon>
        <taxon>Sar</taxon>
        <taxon>Alveolata</taxon>
        <taxon>Dinophyceae</taxon>
        <taxon>Suessiales</taxon>
        <taxon>Symbiodiniaceae</taxon>
        <taxon>Cladocopium</taxon>
    </lineage>
</organism>
<evidence type="ECO:0000313" key="1">
    <source>
        <dbReference type="EMBL" id="CAI3988840.1"/>
    </source>
</evidence>
<keyword evidence="3" id="KW-1185">Reference proteome</keyword>
<accession>A0A9P1CC60</accession>
<comment type="caution">
    <text evidence="1">The sequence shown here is derived from an EMBL/GenBank/DDBJ whole genome shotgun (WGS) entry which is preliminary data.</text>
</comment>